<dbReference type="Proteomes" id="UP000510822">
    <property type="component" value="Chromosome"/>
</dbReference>
<dbReference type="PANTHER" id="PTHR34980:SF2">
    <property type="entry name" value="INNER MEMBRANE PROTEIN YHAH-RELATED"/>
    <property type="match status" value="1"/>
</dbReference>
<dbReference type="InterPro" id="IPR008523">
    <property type="entry name" value="DUF805"/>
</dbReference>
<dbReference type="KEGG" id="cfon:HZU75_08235"/>
<dbReference type="Pfam" id="PF05656">
    <property type="entry name" value="DUF805"/>
    <property type="match status" value="1"/>
</dbReference>
<feature type="transmembrane region" description="Helical" evidence="1">
    <location>
        <begin position="50"/>
        <end position="66"/>
    </location>
</feature>
<dbReference type="GO" id="GO:0005886">
    <property type="term" value="C:plasma membrane"/>
    <property type="evidence" value="ECO:0007669"/>
    <property type="project" value="TreeGrafter"/>
</dbReference>
<organism evidence="2 3">
    <name type="scientific">Chitinibacter fontanus</name>
    <dbReference type="NCBI Taxonomy" id="1737446"/>
    <lineage>
        <taxon>Bacteria</taxon>
        <taxon>Pseudomonadati</taxon>
        <taxon>Pseudomonadota</taxon>
        <taxon>Betaproteobacteria</taxon>
        <taxon>Neisseriales</taxon>
        <taxon>Chitinibacteraceae</taxon>
        <taxon>Chitinibacter</taxon>
    </lineage>
</organism>
<evidence type="ECO:0000313" key="3">
    <source>
        <dbReference type="Proteomes" id="UP000510822"/>
    </source>
</evidence>
<keyword evidence="3" id="KW-1185">Reference proteome</keyword>
<sequence>MSFLTAIKRCLQQYAVFNGRASRAEFWWWMLFQTLCYLAITLSLGQGMGSSLLLLTLLLPSLAVGIRRLHDIGRSGKWVLIGLIPVVGWCAMLYWHTRPSDTDNQFGPVPLFV</sequence>
<evidence type="ECO:0000256" key="1">
    <source>
        <dbReference type="SAM" id="Phobius"/>
    </source>
</evidence>
<dbReference type="PANTHER" id="PTHR34980">
    <property type="entry name" value="INNER MEMBRANE PROTEIN-RELATED-RELATED"/>
    <property type="match status" value="1"/>
</dbReference>
<keyword evidence="1" id="KW-0472">Membrane</keyword>
<protein>
    <submittedName>
        <fullName evidence="2">DUF805 domain-containing protein</fullName>
    </submittedName>
</protein>
<reference evidence="2 3" key="1">
    <citation type="journal article" date="2016" name="Int. J. Syst. Evol. Microbiol.">
        <title>Chitinibacter fontanus sp. nov., isolated from a spring.</title>
        <authorList>
            <person name="Sheu S.Y."/>
            <person name="Li Y.S."/>
            <person name="Young C.C."/>
            <person name="Chen W.M."/>
        </authorList>
    </citation>
    <scope>NUCLEOTIDE SEQUENCE [LARGE SCALE GENOMIC DNA]</scope>
    <source>
        <strain evidence="2 3">STM-7</strain>
    </source>
</reference>
<keyword evidence="1" id="KW-1133">Transmembrane helix</keyword>
<evidence type="ECO:0000313" key="2">
    <source>
        <dbReference type="EMBL" id="QLI81518.1"/>
    </source>
</evidence>
<name>A0A7D5V9P2_9NEIS</name>
<dbReference type="RefSeq" id="WP_180308643.1">
    <property type="nucleotide sequence ID" value="NZ_CP058952.1"/>
</dbReference>
<feature type="transmembrane region" description="Helical" evidence="1">
    <location>
        <begin position="26"/>
        <end position="44"/>
    </location>
</feature>
<gene>
    <name evidence="2" type="ORF">HZU75_08235</name>
</gene>
<dbReference type="AlphaFoldDB" id="A0A7D5V9P2"/>
<proteinExistence type="predicted"/>
<feature type="transmembrane region" description="Helical" evidence="1">
    <location>
        <begin position="78"/>
        <end position="96"/>
    </location>
</feature>
<accession>A0A7D5V9P2</accession>
<dbReference type="EMBL" id="CP058952">
    <property type="protein sequence ID" value="QLI81518.1"/>
    <property type="molecule type" value="Genomic_DNA"/>
</dbReference>
<keyword evidence="1" id="KW-0812">Transmembrane</keyword>